<evidence type="ECO:0000256" key="1">
    <source>
        <dbReference type="ARBA" id="ARBA00004141"/>
    </source>
</evidence>
<dbReference type="GO" id="GO:0005221">
    <property type="term" value="F:intracellularly cyclic nucleotide-activated monoatomic cation channel activity"/>
    <property type="evidence" value="ECO:0007669"/>
    <property type="project" value="InterPro"/>
</dbReference>
<dbReference type="SMART" id="SM00367">
    <property type="entry name" value="LRR_CC"/>
    <property type="match status" value="9"/>
</dbReference>
<dbReference type="Pfam" id="PF25372">
    <property type="entry name" value="DUF7885"/>
    <property type="match status" value="1"/>
</dbReference>
<reference evidence="12 13" key="1">
    <citation type="submission" date="2017-05" db="EMBL/GenBank/DDBJ databases">
        <title>Genome sequence for an aflatoxigenic pathogen of Argentinian peanut, Aspergillus arachidicola.</title>
        <authorList>
            <person name="Moore G."/>
            <person name="Beltz S.B."/>
            <person name="Mack B.M."/>
        </authorList>
    </citation>
    <scope>NUCLEOTIDE SEQUENCE [LARGE SCALE GENOMIC DNA]</scope>
    <source>
        <strain evidence="12 13">CBS 117610</strain>
    </source>
</reference>
<feature type="coiled-coil region" evidence="9">
    <location>
        <begin position="1266"/>
        <end position="1307"/>
    </location>
</feature>
<feature type="domain" description="Cyclic nucleotide-binding" evidence="11">
    <location>
        <begin position="249"/>
        <end position="366"/>
    </location>
</feature>
<gene>
    <name evidence="12" type="ORF">AARAC_005453</name>
</gene>
<dbReference type="FunFam" id="2.60.120.10:FF:000057">
    <property type="entry name" value="Cyclic nucleotide-binding domain protein"/>
    <property type="match status" value="1"/>
</dbReference>
<dbReference type="CDD" id="cd00038">
    <property type="entry name" value="CAP_ED"/>
    <property type="match status" value="2"/>
</dbReference>
<dbReference type="InterPro" id="IPR057207">
    <property type="entry name" value="FBXL15_LRR"/>
</dbReference>
<keyword evidence="2" id="KW-0813">Transport</keyword>
<keyword evidence="7" id="KW-1071">Ligand-gated ion channel</keyword>
<keyword evidence="3" id="KW-0812">Transmembrane</keyword>
<accession>A0A2G7G3R8</accession>
<organism evidence="12 13">
    <name type="scientific">Aspergillus arachidicola</name>
    <dbReference type="NCBI Taxonomy" id="656916"/>
    <lineage>
        <taxon>Eukaryota</taxon>
        <taxon>Fungi</taxon>
        <taxon>Dikarya</taxon>
        <taxon>Ascomycota</taxon>
        <taxon>Pezizomycotina</taxon>
        <taxon>Eurotiomycetes</taxon>
        <taxon>Eurotiomycetidae</taxon>
        <taxon>Eurotiales</taxon>
        <taxon>Aspergillaceae</taxon>
        <taxon>Aspergillus</taxon>
        <taxon>Aspergillus subgen. Circumdati</taxon>
    </lineage>
</organism>
<dbReference type="STRING" id="656916.A0A2G7G3R8"/>
<feature type="compositionally biased region" description="Low complexity" evidence="10">
    <location>
        <begin position="1168"/>
        <end position="1177"/>
    </location>
</feature>
<dbReference type="Pfam" id="PF00027">
    <property type="entry name" value="cNMP_binding"/>
    <property type="match status" value="2"/>
</dbReference>
<evidence type="ECO:0000313" key="13">
    <source>
        <dbReference type="Proteomes" id="UP000231358"/>
    </source>
</evidence>
<feature type="region of interest" description="Disordered" evidence="10">
    <location>
        <begin position="635"/>
        <end position="654"/>
    </location>
</feature>
<feature type="region of interest" description="Disordered" evidence="10">
    <location>
        <begin position="1377"/>
        <end position="1424"/>
    </location>
</feature>
<evidence type="ECO:0000256" key="3">
    <source>
        <dbReference type="ARBA" id="ARBA00022692"/>
    </source>
</evidence>
<feature type="compositionally biased region" description="Low complexity" evidence="10">
    <location>
        <begin position="1128"/>
        <end position="1138"/>
    </location>
</feature>
<dbReference type="PANTHER" id="PTHR45638:SF24">
    <property type="entry name" value="CYCLIC NUCLEOTIDE-BINDING DOMAIN PROTEIN (AFU_ORTHOLOGUE AFUA_2G03170)"/>
    <property type="match status" value="1"/>
</dbReference>
<dbReference type="InterPro" id="IPR050866">
    <property type="entry name" value="CNG_cation_channel"/>
</dbReference>
<evidence type="ECO:0000256" key="10">
    <source>
        <dbReference type="SAM" id="MobiDB-lite"/>
    </source>
</evidence>
<comment type="subcellular location">
    <subcellularLocation>
        <location evidence="1">Membrane</location>
        <topology evidence="1">Multi-pass membrane protein</topology>
    </subcellularLocation>
</comment>
<dbReference type="PROSITE" id="PS00889">
    <property type="entry name" value="CNMP_BINDING_2"/>
    <property type="match status" value="1"/>
</dbReference>
<feature type="compositionally biased region" description="Basic and acidic residues" evidence="10">
    <location>
        <begin position="636"/>
        <end position="646"/>
    </location>
</feature>
<dbReference type="PROSITE" id="PS50042">
    <property type="entry name" value="CNMP_BINDING_3"/>
    <property type="match status" value="2"/>
</dbReference>
<feature type="region of interest" description="Disordered" evidence="10">
    <location>
        <begin position="668"/>
        <end position="701"/>
    </location>
</feature>
<comment type="caution">
    <text evidence="12">The sequence shown here is derived from an EMBL/GenBank/DDBJ whole genome shotgun (WGS) entry which is preliminary data.</text>
</comment>
<dbReference type="SUPFAM" id="SSF51206">
    <property type="entry name" value="cAMP-binding domain-like"/>
    <property type="match status" value="2"/>
</dbReference>
<dbReference type="InterPro" id="IPR018490">
    <property type="entry name" value="cNMP-bd_dom_sf"/>
</dbReference>
<evidence type="ECO:0000313" key="12">
    <source>
        <dbReference type="EMBL" id="PIG87478.1"/>
    </source>
</evidence>
<keyword evidence="13" id="KW-1185">Reference proteome</keyword>
<sequence>MDSHQSSDAHPRGSTTLMEILHWDKLFESDAPPRLGIEVGRRLPYTAMSAFSVGMVIGSSHGSKKSAYRFRAENAHRFPTTSTGWFQYHKTKNYTAIVGGVKEGMKMGLKLGFGALAFCLFEETVDYARHDRRDFLSTVTAGLSFSGIYSLLARHDVYTAARTTKLGLKLSLVYGLMQDALESLKGNRPAYVRRRLDQSLAPVSDTVSLIHSFDSVMNPNRPVRPSPLAFSHIQALPLDLVDRLRSFPLFQSTPESFLSAVGRHLRPQLHQANDYILTEGDEAKAIYWLVRGAVSVTSRDGESVYVDLEPGAFFGEIGVLMDRPRTATIIARSRCLLIVLTKEDFRNILPHFPDVEQAIRDEAQERLMLLEKKKKETSAPPVDDIISRRGNKRLRETFSRDMSLAEQEGTALNWKSVNKKRKSPSPGLADGVSSSALANGLVNVRLLLKELPLFAGLPGDILHFLGLNAQPRSYPPFTDIIKQGSQGREIYFIVRGEVEILTERTHAEDASHSVPNTIEHPGFEVKARLKAGQYFGEVVSLSLAPCRTATVRTINAVECLMISGDVLAEFWEKCPHDVRQQVEETAKERLQSAADGDVVMAEADGVGQFVGDSNFRVSASRRRSMPLLTLTETELDGPHTKADDQAVLRPSDPDPFLNVGLDKVRLKSRRGSVAPLTPEEVSGEQQRPSPPSEPRSTSSSFLTLPEAAVSTTLKTQRESHRVNRGVLPDNILVRIFNHLELHHLFRVRAPRYVDISNCFHITDEGFNKLAATCGSNVVAWKMKSVWDVTASAILDMASTANGLQEVDLSNCRKVGDTLLARIIGWVMPGQHKDEPVKTSKGVLKPTMQTAAGAVFGCPKLTKLTLSYCKHVTDRSMHHIASHAAHRIEQMDLTRCTSITDQGFQYWGNARFTNLRKLCLADCTYLTDQAIVYLTNAAKQLQELDLSFCCALSDTATEVLALQCSQLTYLNMSFCGSAISDPSLRSIGLHLLHLKRLSVRGCVRVTGAGVEAVSDGCNQLESFDVSQCKNLTTWLEDGGHFKYQNKISFETVAQNVLSCCPITCSNWDCPPIEMSNKRSFDEAALEGYGNNELLIPNAGDPVDDALLFENIQLSPPNPELIEQTISQQVETAEVPSAAVEPEETSATTIPRPPVEDNDAAITTALGAADPSTATSDATQESEDATAQQTVQRPPKKKARKNHVPTINRGKKDWRDAYLTNHHKRKYNMMAEWVAAKERHKKYEEAKWPNGDVPEKEKFKNVSLSQERLRLVITAEDQEEKIQTLQEELDGLKRREQKYRYEIEELKKQLDDWKAWIPKDAWPKHGQKPPSALLPNFPARNNSRACYSWGNNQFPPLPTLSTSYGSWENLGSTEYRRNYGGKGTTQVPAAGSLDPNQSNHQPGLGTVASGSSQTALGYPPQQNGVGPASLTNYSQIGRLQPDSLLRQGTAVNSYHERIHQPLGDQLDGMTHGLSTLQYGGFNPQLGQGLPHMPSLASQYPAPLQIQPLHNNQMDYYASPSPAPVIAQGAHQIKTDSSYAYGNPQTEEISSNLQRSAEDDEL</sequence>
<evidence type="ECO:0000256" key="2">
    <source>
        <dbReference type="ARBA" id="ARBA00022448"/>
    </source>
</evidence>
<dbReference type="GO" id="GO:0016020">
    <property type="term" value="C:membrane"/>
    <property type="evidence" value="ECO:0007669"/>
    <property type="project" value="UniProtKB-SubCell"/>
</dbReference>
<evidence type="ECO:0000259" key="11">
    <source>
        <dbReference type="PROSITE" id="PS50042"/>
    </source>
</evidence>
<feature type="compositionally biased region" description="Polar residues" evidence="10">
    <location>
        <begin position="1533"/>
        <end position="1552"/>
    </location>
</feature>
<dbReference type="SUPFAM" id="SSF52047">
    <property type="entry name" value="RNI-like"/>
    <property type="match status" value="1"/>
</dbReference>
<evidence type="ECO:0000256" key="5">
    <source>
        <dbReference type="ARBA" id="ARBA00023065"/>
    </source>
</evidence>
<dbReference type="Proteomes" id="UP000231358">
    <property type="component" value="Unassembled WGS sequence"/>
</dbReference>
<dbReference type="EMBL" id="NEXV01000153">
    <property type="protein sequence ID" value="PIG87478.1"/>
    <property type="molecule type" value="Genomic_DNA"/>
</dbReference>
<evidence type="ECO:0000256" key="4">
    <source>
        <dbReference type="ARBA" id="ARBA00022989"/>
    </source>
</evidence>
<protein>
    <submittedName>
        <fullName evidence="12">Cyclic nucleotide-binding domain protein</fullName>
    </submittedName>
</protein>
<dbReference type="FunFam" id="2.60.120.10:FF:000174">
    <property type="entry name" value="Cyclic nucleotide-binding domain-containing protein"/>
    <property type="match status" value="1"/>
</dbReference>
<feature type="region of interest" description="Disordered" evidence="10">
    <location>
        <begin position="1533"/>
        <end position="1559"/>
    </location>
</feature>
<evidence type="ECO:0000256" key="8">
    <source>
        <dbReference type="ARBA" id="ARBA00023303"/>
    </source>
</evidence>
<keyword evidence="8" id="KW-0407">Ion channel</keyword>
<feature type="compositionally biased region" description="Basic residues" evidence="10">
    <location>
        <begin position="1192"/>
        <end position="1201"/>
    </location>
</feature>
<feature type="domain" description="Cyclic nucleotide-binding" evidence="11">
    <location>
        <begin position="453"/>
        <end position="588"/>
    </location>
</feature>
<keyword evidence="9" id="KW-0175">Coiled coil</keyword>
<keyword evidence="6" id="KW-0472">Membrane</keyword>
<evidence type="ECO:0000256" key="7">
    <source>
        <dbReference type="ARBA" id="ARBA00023286"/>
    </source>
</evidence>
<dbReference type="Pfam" id="PF16643">
    <property type="entry name" value="cNMPbd_u2"/>
    <property type="match status" value="1"/>
</dbReference>
<keyword evidence="4" id="KW-1133">Transmembrane helix</keyword>
<name>A0A2G7G3R8_9EURO</name>
<dbReference type="Gene3D" id="2.60.120.10">
    <property type="entry name" value="Jelly Rolls"/>
    <property type="match status" value="2"/>
</dbReference>
<dbReference type="Gene3D" id="3.80.10.10">
    <property type="entry name" value="Ribonuclease Inhibitor"/>
    <property type="match status" value="3"/>
</dbReference>
<evidence type="ECO:0000256" key="9">
    <source>
        <dbReference type="SAM" id="Coils"/>
    </source>
</evidence>
<evidence type="ECO:0000256" key="6">
    <source>
        <dbReference type="ARBA" id="ARBA00023136"/>
    </source>
</evidence>
<dbReference type="InterPro" id="IPR018488">
    <property type="entry name" value="cNMP-bd_CS"/>
</dbReference>
<dbReference type="PANTHER" id="PTHR45638">
    <property type="entry name" value="CYCLIC NUCLEOTIDE-GATED CATION CHANNEL SUBUNIT A"/>
    <property type="match status" value="1"/>
</dbReference>
<feature type="region of interest" description="Disordered" evidence="10">
    <location>
        <begin position="1168"/>
        <end position="1205"/>
    </location>
</feature>
<dbReference type="SMART" id="SM00100">
    <property type="entry name" value="cNMP"/>
    <property type="match status" value="2"/>
</dbReference>
<dbReference type="InterPro" id="IPR032675">
    <property type="entry name" value="LRR_dom_sf"/>
</dbReference>
<dbReference type="InterPro" id="IPR006553">
    <property type="entry name" value="Leu-rich_rpt_Cys-con_subtyp"/>
</dbReference>
<keyword evidence="5" id="KW-0406">Ion transport</keyword>
<feature type="region of interest" description="Disordered" evidence="10">
    <location>
        <begin position="1128"/>
        <end position="1155"/>
    </location>
</feature>
<dbReference type="GO" id="GO:0044877">
    <property type="term" value="F:protein-containing complex binding"/>
    <property type="evidence" value="ECO:0007669"/>
    <property type="project" value="TreeGrafter"/>
</dbReference>
<proteinExistence type="predicted"/>
<dbReference type="InterPro" id="IPR000595">
    <property type="entry name" value="cNMP-bd_dom"/>
</dbReference>
<feature type="compositionally biased region" description="Polar residues" evidence="10">
    <location>
        <begin position="1406"/>
        <end position="1424"/>
    </location>
</feature>
<dbReference type="InterPro" id="IPR014710">
    <property type="entry name" value="RmlC-like_jellyroll"/>
</dbReference>